<accession>A0ABS1UAW1</accession>
<evidence type="ECO:0000313" key="2">
    <source>
        <dbReference type="Proteomes" id="UP000660885"/>
    </source>
</evidence>
<proteinExistence type="predicted"/>
<keyword evidence="2" id="KW-1185">Reference proteome</keyword>
<dbReference type="EMBL" id="JAETWB010000037">
    <property type="protein sequence ID" value="MBL6081814.1"/>
    <property type="molecule type" value="Genomic_DNA"/>
</dbReference>
<name>A0ABS1UAW1_9PROT</name>
<reference evidence="1 2" key="1">
    <citation type="submission" date="2021-01" db="EMBL/GenBank/DDBJ databases">
        <title>Belnapia mucosa sp. nov. and Belnapia arida sp. nov., isolated from the Tabernas Desert (Almeria, Spain).</title>
        <authorList>
            <person name="Molina-Menor E."/>
            <person name="Vidal-Verdu A."/>
            <person name="Calonge A."/>
            <person name="Satari L."/>
            <person name="Pereto J."/>
            <person name="Porcar M."/>
        </authorList>
    </citation>
    <scope>NUCLEOTIDE SEQUENCE [LARGE SCALE GENOMIC DNA]</scope>
    <source>
        <strain evidence="1 2">T18</strain>
    </source>
</reference>
<evidence type="ECO:0000313" key="1">
    <source>
        <dbReference type="EMBL" id="MBL6081814.1"/>
    </source>
</evidence>
<sequence length="258" mass="29016">MSAKLKGRSTSKMPSSVAEVDWTEGDARYQQGQAIIRQTEVGREVVAEVFSGTDLALDDRRVSELLAARTLIIEQWNRGQRAFLTIGRTLLRLSRTLSEAEFLRLRRGSEKLFPFGDATASKLRSVAMLVDEGGIEEDRLPGYTIAYEFTTLPPEGLRLARERNLIRPDVRRTEIAAFRRELRSHTVPVGTSLTTPLEVEVGRVSRERLEQRQAELQKERTVLVARLAEVDRALVEIRSQLDLAAGRMVDGEVEEVAS</sequence>
<dbReference type="RefSeq" id="WP_202835029.1">
    <property type="nucleotide sequence ID" value="NZ_JAETWB010000037.1"/>
</dbReference>
<protein>
    <submittedName>
        <fullName evidence="1">Uncharacterized protein</fullName>
    </submittedName>
</protein>
<gene>
    <name evidence="1" type="ORF">JMJ56_27910</name>
</gene>
<comment type="caution">
    <text evidence="1">The sequence shown here is derived from an EMBL/GenBank/DDBJ whole genome shotgun (WGS) entry which is preliminary data.</text>
</comment>
<dbReference type="Proteomes" id="UP000660885">
    <property type="component" value="Unassembled WGS sequence"/>
</dbReference>
<organism evidence="1 2">
    <name type="scientific">Belnapia arida</name>
    <dbReference type="NCBI Taxonomy" id="2804533"/>
    <lineage>
        <taxon>Bacteria</taxon>
        <taxon>Pseudomonadati</taxon>
        <taxon>Pseudomonadota</taxon>
        <taxon>Alphaproteobacteria</taxon>
        <taxon>Acetobacterales</taxon>
        <taxon>Roseomonadaceae</taxon>
        <taxon>Belnapia</taxon>
    </lineage>
</organism>